<evidence type="ECO:0000256" key="4">
    <source>
        <dbReference type="ARBA" id="ARBA00022679"/>
    </source>
</evidence>
<dbReference type="SUPFAM" id="SSF55874">
    <property type="entry name" value="ATPase domain of HSP90 chaperone/DNA topoisomerase II/histidine kinase"/>
    <property type="match status" value="1"/>
</dbReference>
<dbReference type="PROSITE" id="PS50885">
    <property type="entry name" value="HAMP"/>
    <property type="match status" value="1"/>
</dbReference>
<comment type="caution">
    <text evidence="11">The sequence shown here is derived from an EMBL/GenBank/DDBJ whole genome shotgun (WGS) entry which is preliminary data.</text>
</comment>
<keyword evidence="4" id="KW-0808">Transferase</keyword>
<evidence type="ECO:0000313" key="11">
    <source>
        <dbReference type="EMBL" id="RAZ81164.1"/>
    </source>
</evidence>
<comment type="subcellular location">
    <subcellularLocation>
        <location evidence="1">Cell membrane</location>
        <topology evidence="1">Multi-pass membrane protein</topology>
    </subcellularLocation>
</comment>
<dbReference type="Pfam" id="PF00672">
    <property type="entry name" value="HAMP"/>
    <property type="match status" value="1"/>
</dbReference>
<evidence type="ECO:0000256" key="8">
    <source>
        <dbReference type="ARBA" id="ARBA00023136"/>
    </source>
</evidence>
<dbReference type="PANTHER" id="PTHR34220:SF7">
    <property type="entry name" value="SENSOR HISTIDINE KINASE YPDA"/>
    <property type="match status" value="1"/>
</dbReference>
<gene>
    <name evidence="11" type="ORF">DP120_02440</name>
</gene>
<evidence type="ECO:0000256" key="6">
    <source>
        <dbReference type="ARBA" id="ARBA00022777"/>
    </source>
</evidence>
<dbReference type="Proteomes" id="UP000251002">
    <property type="component" value="Unassembled WGS sequence"/>
</dbReference>
<dbReference type="Gene3D" id="3.30.450.20">
    <property type="entry name" value="PAS domain"/>
    <property type="match status" value="2"/>
</dbReference>
<dbReference type="InterPro" id="IPR003660">
    <property type="entry name" value="HAMP_dom"/>
</dbReference>
<dbReference type="Pfam" id="PF02518">
    <property type="entry name" value="HATPase_c"/>
    <property type="match status" value="1"/>
</dbReference>
<dbReference type="SMART" id="SM00304">
    <property type="entry name" value="HAMP"/>
    <property type="match status" value="1"/>
</dbReference>
<name>A0A365L6W3_9BACL</name>
<dbReference type="SUPFAM" id="SSF158472">
    <property type="entry name" value="HAMP domain-like"/>
    <property type="match status" value="1"/>
</dbReference>
<keyword evidence="5 9" id="KW-0812">Transmembrane</keyword>
<feature type="transmembrane region" description="Helical" evidence="9">
    <location>
        <begin position="318"/>
        <end position="339"/>
    </location>
</feature>
<dbReference type="AlphaFoldDB" id="A0A365L6W3"/>
<evidence type="ECO:0000259" key="10">
    <source>
        <dbReference type="PROSITE" id="PS50885"/>
    </source>
</evidence>
<keyword evidence="3" id="KW-0597">Phosphoprotein</keyword>
<feature type="transmembrane region" description="Helical" evidence="9">
    <location>
        <begin position="36"/>
        <end position="56"/>
    </location>
</feature>
<organism evidence="11 12">
    <name type="scientific">Planococcus halotolerans</name>
    <dbReference type="NCBI Taxonomy" id="2233542"/>
    <lineage>
        <taxon>Bacteria</taxon>
        <taxon>Bacillati</taxon>
        <taxon>Bacillota</taxon>
        <taxon>Bacilli</taxon>
        <taxon>Bacillales</taxon>
        <taxon>Caryophanaceae</taxon>
        <taxon>Planococcus</taxon>
    </lineage>
</organism>
<keyword evidence="8 9" id="KW-0472">Membrane</keyword>
<evidence type="ECO:0000256" key="3">
    <source>
        <dbReference type="ARBA" id="ARBA00022553"/>
    </source>
</evidence>
<dbReference type="InterPro" id="IPR033479">
    <property type="entry name" value="dCache_1"/>
</dbReference>
<dbReference type="PANTHER" id="PTHR34220">
    <property type="entry name" value="SENSOR HISTIDINE KINASE YPDA"/>
    <property type="match status" value="1"/>
</dbReference>
<dbReference type="GO" id="GO:0005886">
    <property type="term" value="C:plasma membrane"/>
    <property type="evidence" value="ECO:0007669"/>
    <property type="project" value="UniProtKB-SubCell"/>
</dbReference>
<evidence type="ECO:0000256" key="1">
    <source>
        <dbReference type="ARBA" id="ARBA00004651"/>
    </source>
</evidence>
<evidence type="ECO:0000256" key="7">
    <source>
        <dbReference type="ARBA" id="ARBA00022989"/>
    </source>
</evidence>
<dbReference type="InterPro" id="IPR050640">
    <property type="entry name" value="Bact_2-comp_sensor_kinase"/>
</dbReference>
<evidence type="ECO:0000256" key="5">
    <source>
        <dbReference type="ARBA" id="ARBA00022692"/>
    </source>
</evidence>
<evidence type="ECO:0000313" key="12">
    <source>
        <dbReference type="Proteomes" id="UP000251002"/>
    </source>
</evidence>
<evidence type="ECO:0000256" key="9">
    <source>
        <dbReference type="SAM" id="Phobius"/>
    </source>
</evidence>
<dbReference type="Pfam" id="PF06580">
    <property type="entry name" value="His_kinase"/>
    <property type="match status" value="1"/>
</dbReference>
<proteinExistence type="predicted"/>
<dbReference type="InterPro" id="IPR003594">
    <property type="entry name" value="HATPase_dom"/>
</dbReference>
<keyword evidence="7 9" id="KW-1133">Transmembrane helix</keyword>
<dbReference type="Gene3D" id="3.30.565.10">
    <property type="entry name" value="Histidine kinase-like ATPase, C-terminal domain"/>
    <property type="match status" value="1"/>
</dbReference>
<dbReference type="InterPro" id="IPR010559">
    <property type="entry name" value="Sig_transdc_His_kin_internal"/>
</dbReference>
<keyword evidence="12" id="KW-1185">Reference proteome</keyword>
<reference evidence="11 12" key="1">
    <citation type="submission" date="2018-06" db="EMBL/GenBank/DDBJ databases">
        <title>The draft genome sequences of strains SCU63 and S1.</title>
        <authorList>
            <person name="Gan L."/>
        </authorList>
    </citation>
    <scope>NUCLEOTIDE SEQUENCE [LARGE SCALE GENOMIC DNA]</scope>
    <source>
        <strain evidence="11 12">SCU63</strain>
    </source>
</reference>
<evidence type="ECO:0000256" key="2">
    <source>
        <dbReference type="ARBA" id="ARBA00022475"/>
    </source>
</evidence>
<sequence>MTWSLWESRWISRREMWINMISKAWRFKNYRLRTKLIVTYFLLTFIPMSLLGYIAYNQYTASIEEQVGEYIPKLLDQANENIANQIREISSLPEVLYNSDQIVEILRNDALQNRSSLMQDEFTVNTYLSRNFINGESPDILGVFVLSKDRIFQSTKIPYSNFGLDQSLSYGQNIELNGEEVFLLPHQTSLRFEGDPPFILIMKQLNDLENRTDLGTVMIAVESTFFKKVVDELNDEGNANLWMMDKNGRIIYHTDPSMIRETDRESADYPKIDGSFRTVQEDESRLISLNYLQETDWILAHSILVSNLTERTDLVRNVTIIVFLIFVLISTAISILLAWNVSRPLNQLTNVMKKVEQGDFDVDLPAGSTDEVGILANNFNSMVLEIKDLIRKNYQIELKQKEAELYALQSQINPHFMYNTLETIAMSVEDDEKDTVIEMVTLLGRMLRFSIGNKEDVVTISDELSHVKDYLTIQKIRFEEKLDFAIETELDTEQYGTPKFILQPLIENAIKHGLVYGNKTHIHISVRRERRNDGTEEIIFGVRDDGSGIQPEKLADINLMLEAGSMSKRDDHFGLMNVQARILINFGSTYGLTLSSSLNQGTDVQIRIPALLKDRGGDHNELKKN</sequence>
<feature type="domain" description="HAMP" evidence="10">
    <location>
        <begin position="339"/>
        <end position="391"/>
    </location>
</feature>
<keyword evidence="2" id="KW-1003">Cell membrane</keyword>
<keyword evidence="6 11" id="KW-0418">Kinase</keyword>
<accession>A0A365L6W3</accession>
<dbReference type="InterPro" id="IPR036890">
    <property type="entry name" value="HATPase_C_sf"/>
</dbReference>
<dbReference type="GO" id="GO:0000155">
    <property type="term" value="F:phosphorelay sensor kinase activity"/>
    <property type="evidence" value="ECO:0007669"/>
    <property type="project" value="InterPro"/>
</dbReference>
<dbReference type="Gene3D" id="6.10.340.10">
    <property type="match status" value="1"/>
</dbReference>
<dbReference type="CDD" id="cd06225">
    <property type="entry name" value="HAMP"/>
    <property type="match status" value="1"/>
</dbReference>
<dbReference type="EMBL" id="QLZR01000001">
    <property type="protein sequence ID" value="RAZ81164.1"/>
    <property type="molecule type" value="Genomic_DNA"/>
</dbReference>
<dbReference type="Pfam" id="PF02743">
    <property type="entry name" value="dCache_1"/>
    <property type="match status" value="1"/>
</dbReference>
<protein>
    <submittedName>
        <fullName evidence="11">Sensor histidine kinase</fullName>
    </submittedName>
</protein>